<evidence type="ECO:0000256" key="2">
    <source>
        <dbReference type="ARBA" id="ARBA00022692"/>
    </source>
</evidence>
<feature type="transmembrane region" description="Helical" evidence="6">
    <location>
        <begin position="295"/>
        <end position="319"/>
    </location>
</feature>
<evidence type="ECO:0000313" key="8">
    <source>
        <dbReference type="Proteomes" id="UP000076154"/>
    </source>
</evidence>
<feature type="transmembrane region" description="Helical" evidence="6">
    <location>
        <begin position="92"/>
        <end position="117"/>
    </location>
</feature>
<evidence type="ECO:0000256" key="6">
    <source>
        <dbReference type="SAM" id="Phobius"/>
    </source>
</evidence>
<dbReference type="GO" id="GO:0004930">
    <property type="term" value="F:G protein-coupled receptor activity"/>
    <property type="evidence" value="ECO:0007669"/>
    <property type="project" value="TreeGrafter"/>
</dbReference>
<evidence type="ECO:0008006" key="9">
    <source>
        <dbReference type="Google" id="ProtNLM"/>
    </source>
</evidence>
<evidence type="ECO:0000256" key="5">
    <source>
        <dbReference type="SAM" id="MobiDB-lite"/>
    </source>
</evidence>
<keyword evidence="8" id="KW-1185">Reference proteome</keyword>
<dbReference type="OrthoDB" id="3251871at2759"/>
<comment type="caution">
    <text evidence="7">The sequence shown here is derived from an EMBL/GenBank/DDBJ whole genome shotgun (WGS) entry which is preliminary data.</text>
</comment>
<keyword evidence="3 6" id="KW-1133">Transmembrane helix</keyword>
<sequence length="407" mass="44907">MSQDSNSDAFSISDSQIEFAGVLAYAATVPGTIVCGLVVIAYAVAALSPLARRCFDRVSFRLLVYSLVFNVLFGIAYAATPTSASTACNVGAFAVNLTLTFATFFTTCIAINLQLVLVHGVNGKKMEKYYVIITILLSLALNVPTFALGQFGWNDQSATCWYSNADDKVRLRWIIATQSFWISLAATIETICSTVVLFWMFRFQRSINSHMKAGASLSNAQKNSPRHTQRSFVYLGTSRSSVLSQDPRYRKIILRIALYPIISLFMNYSTVALDLNVTIVGMNTQFDFRLLVLDLILYGVRTLAYGVLAAGDPSFVNAIQEIRSARRKTANLRSRTITKIDFTPGTIQSSSTASGADVSKVESQVPEETHTDITIVTATPEAQDLESSRQARREIEADEIRNLERQL</sequence>
<keyword evidence="2 6" id="KW-0812">Transmembrane</keyword>
<evidence type="ECO:0000256" key="3">
    <source>
        <dbReference type="ARBA" id="ARBA00022989"/>
    </source>
</evidence>
<dbReference type="GO" id="GO:0005886">
    <property type="term" value="C:plasma membrane"/>
    <property type="evidence" value="ECO:0007669"/>
    <property type="project" value="TreeGrafter"/>
</dbReference>
<dbReference type="PANTHER" id="PTHR23112">
    <property type="entry name" value="G PROTEIN-COUPLED RECEPTOR 157-RELATED"/>
    <property type="match status" value="1"/>
</dbReference>
<accession>A0A369JQN4</accession>
<feature type="transmembrane region" description="Helical" evidence="6">
    <location>
        <begin position="23"/>
        <end position="50"/>
    </location>
</feature>
<feature type="transmembrane region" description="Helical" evidence="6">
    <location>
        <begin position="62"/>
        <end position="80"/>
    </location>
</feature>
<keyword evidence="4 6" id="KW-0472">Membrane</keyword>
<organism evidence="7 8">
    <name type="scientific">Hypsizygus marmoreus</name>
    <name type="common">White beech mushroom</name>
    <name type="synonym">Agaricus marmoreus</name>
    <dbReference type="NCBI Taxonomy" id="39966"/>
    <lineage>
        <taxon>Eukaryota</taxon>
        <taxon>Fungi</taxon>
        <taxon>Dikarya</taxon>
        <taxon>Basidiomycota</taxon>
        <taxon>Agaricomycotina</taxon>
        <taxon>Agaricomycetes</taxon>
        <taxon>Agaricomycetidae</taxon>
        <taxon>Agaricales</taxon>
        <taxon>Tricholomatineae</taxon>
        <taxon>Lyophyllaceae</taxon>
        <taxon>Hypsizygus</taxon>
    </lineage>
</organism>
<comment type="subcellular location">
    <subcellularLocation>
        <location evidence="1">Membrane</location>
        <topology evidence="1">Multi-pass membrane protein</topology>
    </subcellularLocation>
</comment>
<dbReference type="STRING" id="39966.A0A369JQN4"/>
<reference evidence="7" key="1">
    <citation type="submission" date="2018-04" db="EMBL/GenBank/DDBJ databases">
        <title>Whole genome sequencing of Hypsizygus marmoreus.</title>
        <authorList>
            <person name="Choi I.-G."/>
            <person name="Min B."/>
            <person name="Kim J.-G."/>
            <person name="Kim S."/>
            <person name="Oh Y.-L."/>
            <person name="Kong W.-S."/>
            <person name="Park H."/>
            <person name="Jeong J."/>
            <person name="Song E.-S."/>
        </authorList>
    </citation>
    <scope>NUCLEOTIDE SEQUENCE [LARGE SCALE GENOMIC DNA]</scope>
    <source>
        <strain evidence="7">51987-8</strain>
    </source>
</reference>
<dbReference type="InParanoid" id="A0A369JQN4"/>
<dbReference type="PANTHER" id="PTHR23112:SF0">
    <property type="entry name" value="TRANSMEMBRANE PROTEIN 116"/>
    <property type="match status" value="1"/>
</dbReference>
<dbReference type="GO" id="GO:0007189">
    <property type="term" value="P:adenylate cyclase-activating G protein-coupled receptor signaling pathway"/>
    <property type="evidence" value="ECO:0007669"/>
    <property type="project" value="TreeGrafter"/>
</dbReference>
<name>A0A369JQN4_HYPMA</name>
<dbReference type="Gene3D" id="1.20.1070.10">
    <property type="entry name" value="Rhodopsin 7-helix transmembrane proteins"/>
    <property type="match status" value="1"/>
</dbReference>
<protein>
    <recommendedName>
        <fullName evidence="9">G-protein coupled receptors family 2 profile 2 domain-containing protein</fullName>
    </recommendedName>
</protein>
<feature type="transmembrane region" description="Helical" evidence="6">
    <location>
        <begin position="129"/>
        <end position="153"/>
    </location>
</feature>
<proteinExistence type="predicted"/>
<evidence type="ECO:0000256" key="4">
    <source>
        <dbReference type="ARBA" id="ARBA00023136"/>
    </source>
</evidence>
<feature type="region of interest" description="Disordered" evidence="5">
    <location>
        <begin position="347"/>
        <end position="393"/>
    </location>
</feature>
<evidence type="ECO:0000313" key="7">
    <source>
        <dbReference type="EMBL" id="RDB21674.1"/>
    </source>
</evidence>
<dbReference type="AlphaFoldDB" id="A0A369JQN4"/>
<feature type="transmembrane region" description="Helical" evidence="6">
    <location>
        <begin position="173"/>
        <end position="201"/>
    </location>
</feature>
<dbReference type="Proteomes" id="UP000076154">
    <property type="component" value="Unassembled WGS sequence"/>
</dbReference>
<gene>
    <name evidence="7" type="ORF">Hypma_011217</name>
</gene>
<feature type="transmembrane region" description="Helical" evidence="6">
    <location>
        <begin position="252"/>
        <end position="275"/>
    </location>
</feature>
<dbReference type="EMBL" id="LUEZ02000054">
    <property type="protein sequence ID" value="RDB21674.1"/>
    <property type="molecule type" value="Genomic_DNA"/>
</dbReference>
<evidence type="ECO:0000256" key="1">
    <source>
        <dbReference type="ARBA" id="ARBA00004141"/>
    </source>
</evidence>